<accession>A0ABN6RNQ5</accession>
<evidence type="ECO:0000313" key="3">
    <source>
        <dbReference type="Proteomes" id="UP001064971"/>
    </source>
</evidence>
<protein>
    <recommendedName>
        <fullName evidence="1">DUF305 domain-containing protein</fullName>
    </recommendedName>
</protein>
<geneLocation type="plasmid" evidence="2 3">
    <name>pDAETH-3</name>
</geneLocation>
<evidence type="ECO:0000313" key="2">
    <source>
        <dbReference type="EMBL" id="BDP44539.1"/>
    </source>
</evidence>
<name>A0ABN6RNQ5_9DEIO</name>
<dbReference type="Gene3D" id="1.20.1260.10">
    <property type="match status" value="1"/>
</dbReference>
<dbReference type="Proteomes" id="UP001064971">
    <property type="component" value="Plasmid pDAETH-3"/>
</dbReference>
<proteinExistence type="predicted"/>
<keyword evidence="3" id="KW-1185">Reference proteome</keyword>
<dbReference type="RefSeq" id="WP_264778790.1">
    <property type="nucleotide sequence ID" value="NZ_AP026563.1"/>
</dbReference>
<dbReference type="InterPro" id="IPR012347">
    <property type="entry name" value="Ferritin-like"/>
</dbReference>
<dbReference type="Pfam" id="PF03713">
    <property type="entry name" value="DUF305"/>
    <property type="match status" value="1"/>
</dbReference>
<sequence length="212" mass="24348">MRTSAPVTNTPWRAESDVSAARVKAQRLNLKLTPEYVPLGRRSLESLRNKAADAFNIASMSQTIRHHPYASSISEAEVRSGQRPEARQAAQMITERHTQRSNQLRTWLQQWSNIDPVREEQRLVGLDLAPLFQLTRDETLVGRLVESDRAWREGSVRRHERIIASQIAVLMAIRPELRDFALNVVQSRPVQRAQFQAWLMLWYGQTIETPAS</sequence>
<feature type="domain" description="DUF305" evidence="1">
    <location>
        <begin position="43"/>
        <end position="108"/>
    </location>
</feature>
<organism evidence="2 3">
    <name type="scientific">Deinococcus aetherius</name>
    <dbReference type="NCBI Taxonomy" id="200252"/>
    <lineage>
        <taxon>Bacteria</taxon>
        <taxon>Thermotogati</taxon>
        <taxon>Deinococcota</taxon>
        <taxon>Deinococci</taxon>
        <taxon>Deinococcales</taxon>
        <taxon>Deinococcaceae</taxon>
        <taxon>Deinococcus</taxon>
    </lineage>
</organism>
<evidence type="ECO:0000259" key="1">
    <source>
        <dbReference type="Pfam" id="PF03713"/>
    </source>
</evidence>
<gene>
    <name evidence="2" type="ORF">DAETH_45080</name>
</gene>
<keyword evidence="2" id="KW-0614">Plasmid</keyword>
<dbReference type="InterPro" id="IPR005183">
    <property type="entry name" value="DUF305_CopM-like"/>
</dbReference>
<reference evidence="2" key="1">
    <citation type="submission" date="2022-07" db="EMBL/GenBank/DDBJ databases">
        <title>Complete Genome Sequence of the Radioresistant Bacterium Deinococcus aetherius ST0316, Isolated from the Air Dust collected in Lower Stratosphere above Japan.</title>
        <authorList>
            <person name="Satoh K."/>
            <person name="Hagiwara K."/>
            <person name="Katsumata K."/>
            <person name="Kubo A."/>
            <person name="Yokobori S."/>
            <person name="Yamagishi A."/>
            <person name="Oono Y."/>
            <person name="Narumi I."/>
        </authorList>
    </citation>
    <scope>NUCLEOTIDE SEQUENCE</scope>
    <source>
        <strain evidence="2">ST0316</strain>
        <plasmid evidence="2">pDAETH-3</plasmid>
    </source>
</reference>
<dbReference type="EMBL" id="AP026563">
    <property type="protein sequence ID" value="BDP44539.1"/>
    <property type="molecule type" value="Genomic_DNA"/>
</dbReference>